<evidence type="ECO:0000313" key="2">
    <source>
        <dbReference type="EMBL" id="EJQ90050.1"/>
    </source>
</evidence>
<proteinExistence type="predicted"/>
<gene>
    <name evidence="2" type="ORF">II3_05735</name>
</gene>
<dbReference type="HOGENOM" id="CLU_206321_0_0_9"/>
<dbReference type="Proteomes" id="UP000006997">
    <property type="component" value="Unassembled WGS sequence"/>
</dbReference>
<organism evidence="2 3">
    <name type="scientific">Bacillus cereus MC67</name>
    <dbReference type="NCBI Taxonomy" id="1053219"/>
    <lineage>
        <taxon>Bacteria</taxon>
        <taxon>Bacillati</taxon>
        <taxon>Bacillota</taxon>
        <taxon>Bacilli</taxon>
        <taxon>Bacillales</taxon>
        <taxon>Bacillaceae</taxon>
        <taxon>Bacillus</taxon>
        <taxon>Bacillus cereus group</taxon>
    </lineage>
</organism>
<feature type="transmembrane region" description="Helical" evidence="1">
    <location>
        <begin position="6"/>
        <end position="25"/>
    </location>
</feature>
<dbReference type="EMBL" id="AHEN01000068">
    <property type="protein sequence ID" value="EJQ90050.1"/>
    <property type="molecule type" value="Genomic_DNA"/>
</dbReference>
<evidence type="ECO:0000256" key="1">
    <source>
        <dbReference type="SAM" id="Phobius"/>
    </source>
</evidence>
<dbReference type="PATRIC" id="fig|1053219.3.peg.5866"/>
<dbReference type="RefSeq" id="WP_002162411.1">
    <property type="nucleotide sequence ID" value="NZ_JH792117.1"/>
</dbReference>
<dbReference type="AlphaFoldDB" id="J8ENE0"/>
<evidence type="ECO:0000313" key="3">
    <source>
        <dbReference type="Proteomes" id="UP000006997"/>
    </source>
</evidence>
<name>J8ENE0_BACCE</name>
<reference evidence="2 3" key="1">
    <citation type="submission" date="2012-04" db="EMBL/GenBank/DDBJ databases">
        <title>The Genome Sequence of Bacillus cereus MC67.</title>
        <authorList>
            <consortium name="The Broad Institute Genome Sequencing Platform"/>
            <consortium name="The Broad Institute Genome Sequencing Center for Infectious Disease"/>
            <person name="Feldgarden M."/>
            <person name="Van der Auwera G.A."/>
            <person name="Mahillon J."/>
            <person name="Duprez V."/>
            <person name="Timmery S."/>
            <person name="Mattelet C."/>
            <person name="Dierick K."/>
            <person name="Sun M."/>
            <person name="Yu Z."/>
            <person name="Zhu L."/>
            <person name="Hu X."/>
            <person name="Shank E.B."/>
            <person name="Swiecicka I."/>
            <person name="Hansen B.M."/>
            <person name="Andrup L."/>
            <person name="Young S.K."/>
            <person name="Zeng Q."/>
            <person name="Gargeya S."/>
            <person name="Fitzgerald M."/>
            <person name="Haas B."/>
            <person name="Abouelleil A."/>
            <person name="Alvarado L."/>
            <person name="Arachchi H.M."/>
            <person name="Berlin A."/>
            <person name="Chapman S.B."/>
            <person name="Goldberg J."/>
            <person name="Griggs A."/>
            <person name="Gujja S."/>
            <person name="Hansen M."/>
            <person name="Howarth C."/>
            <person name="Imamovic A."/>
            <person name="Larimer J."/>
            <person name="McCowen C."/>
            <person name="Montmayeur A."/>
            <person name="Murphy C."/>
            <person name="Neiman D."/>
            <person name="Pearson M."/>
            <person name="Priest M."/>
            <person name="Roberts A."/>
            <person name="Saif S."/>
            <person name="Shea T."/>
            <person name="Sisk P."/>
            <person name="Sykes S."/>
            <person name="Wortman J."/>
            <person name="Nusbaum C."/>
            <person name="Birren B."/>
        </authorList>
    </citation>
    <scope>NUCLEOTIDE SEQUENCE [LARGE SCALE GENOMIC DNA]</scope>
    <source>
        <strain evidence="2 3">MC67</strain>
    </source>
</reference>
<keyword evidence="1" id="KW-1133">Transmembrane helix</keyword>
<keyword evidence="1" id="KW-0472">Membrane</keyword>
<comment type="caution">
    <text evidence="2">The sequence shown here is derived from an EMBL/GenBank/DDBJ whole genome shotgun (WGS) entry which is preliminary data.</text>
</comment>
<accession>J8ENE0</accession>
<sequence length="65" mass="7841">MTWLSFFLGYFTGTLVTFLVIYFGYRVGEMNKAEKNWHEITEIDKSVEKEMEQLKVLRDDKEEKK</sequence>
<protein>
    <submittedName>
        <fullName evidence="2">Uncharacterized protein</fullName>
    </submittedName>
</protein>
<keyword evidence="1" id="KW-0812">Transmembrane</keyword>